<evidence type="ECO:0000313" key="4">
    <source>
        <dbReference type="Proteomes" id="UP000249091"/>
    </source>
</evidence>
<sequence length="88" mass="9307">MSILETTLIFVGIPLLIVLVLAGVSLTGQRYPGPVPSDNPYTLGQKWEHGPVLWTATDEATHPGHHAHHGHVVGNPADLIGGTASGKW</sequence>
<reference evidence="3 4" key="1">
    <citation type="submission" date="2018-06" db="EMBL/GenBank/DDBJ databases">
        <authorList>
            <consortium name="Pathogen Informatics"/>
            <person name="Doyle S."/>
        </authorList>
    </citation>
    <scope>NUCLEOTIDE SEQUENCE [LARGE SCALE GENOMIC DNA]</scope>
    <source>
        <strain evidence="3 4">NCTC10994</strain>
    </source>
</reference>
<protein>
    <submittedName>
        <fullName evidence="3">Membrane protein</fullName>
    </submittedName>
</protein>
<accession>A0A2X4U365</accession>
<dbReference type="EMBL" id="LS483468">
    <property type="protein sequence ID" value="SQI29528.1"/>
    <property type="molecule type" value="Genomic_DNA"/>
</dbReference>
<feature type="region of interest" description="Disordered" evidence="1">
    <location>
        <begin position="60"/>
        <end position="88"/>
    </location>
</feature>
<evidence type="ECO:0000256" key="1">
    <source>
        <dbReference type="SAM" id="MobiDB-lite"/>
    </source>
</evidence>
<organism evidence="3 4">
    <name type="scientific">Rhodococcus coprophilus</name>
    <dbReference type="NCBI Taxonomy" id="38310"/>
    <lineage>
        <taxon>Bacteria</taxon>
        <taxon>Bacillati</taxon>
        <taxon>Actinomycetota</taxon>
        <taxon>Actinomycetes</taxon>
        <taxon>Mycobacteriales</taxon>
        <taxon>Nocardiaceae</taxon>
        <taxon>Rhodococcus</taxon>
    </lineage>
</organism>
<dbReference type="RefSeq" id="WP_072698711.1">
    <property type="nucleotide sequence ID" value="NZ_JAFBBL010000001.1"/>
</dbReference>
<dbReference type="Proteomes" id="UP000249091">
    <property type="component" value="Chromosome 1"/>
</dbReference>
<evidence type="ECO:0000313" key="3">
    <source>
        <dbReference type="EMBL" id="SQI29528.1"/>
    </source>
</evidence>
<evidence type="ECO:0000256" key="2">
    <source>
        <dbReference type="SAM" id="Phobius"/>
    </source>
</evidence>
<dbReference type="AlphaFoldDB" id="A0A2X4U365"/>
<name>A0A2X4U365_9NOCA</name>
<keyword evidence="4" id="KW-1185">Reference proteome</keyword>
<gene>
    <name evidence="3" type="ORF">NCTC10994_01085</name>
</gene>
<keyword evidence="2" id="KW-0812">Transmembrane</keyword>
<dbReference type="KEGG" id="rcr:NCTC10994_01085"/>
<keyword evidence="2" id="KW-1133">Transmembrane helix</keyword>
<dbReference type="STRING" id="1219011.GCA_001895045_00803"/>
<feature type="transmembrane region" description="Helical" evidence="2">
    <location>
        <begin position="6"/>
        <end position="26"/>
    </location>
</feature>
<keyword evidence="2" id="KW-0472">Membrane</keyword>
<proteinExistence type="predicted"/>